<comment type="caution">
    <text evidence="1">The sequence shown here is derived from an EMBL/GenBank/DDBJ whole genome shotgun (WGS) entry which is preliminary data.</text>
</comment>
<evidence type="ECO:0000313" key="2">
    <source>
        <dbReference type="Proteomes" id="UP001057402"/>
    </source>
</evidence>
<organism evidence="1 2">
    <name type="scientific">Melastoma candidum</name>
    <dbReference type="NCBI Taxonomy" id="119954"/>
    <lineage>
        <taxon>Eukaryota</taxon>
        <taxon>Viridiplantae</taxon>
        <taxon>Streptophyta</taxon>
        <taxon>Embryophyta</taxon>
        <taxon>Tracheophyta</taxon>
        <taxon>Spermatophyta</taxon>
        <taxon>Magnoliopsida</taxon>
        <taxon>eudicotyledons</taxon>
        <taxon>Gunneridae</taxon>
        <taxon>Pentapetalae</taxon>
        <taxon>rosids</taxon>
        <taxon>malvids</taxon>
        <taxon>Myrtales</taxon>
        <taxon>Melastomataceae</taxon>
        <taxon>Melastomatoideae</taxon>
        <taxon>Melastomateae</taxon>
        <taxon>Melastoma</taxon>
    </lineage>
</organism>
<protein>
    <submittedName>
        <fullName evidence="1">Uncharacterized protein</fullName>
    </submittedName>
</protein>
<accession>A0ACB9P4X8</accession>
<gene>
    <name evidence="1" type="ORF">MLD38_027508</name>
</gene>
<evidence type="ECO:0000313" key="1">
    <source>
        <dbReference type="EMBL" id="KAI4342949.1"/>
    </source>
</evidence>
<dbReference type="EMBL" id="CM042886">
    <property type="protein sequence ID" value="KAI4342949.1"/>
    <property type="molecule type" value="Genomic_DNA"/>
</dbReference>
<name>A0ACB9P4X8_9MYRT</name>
<dbReference type="Proteomes" id="UP001057402">
    <property type="component" value="Chromosome 7"/>
</dbReference>
<keyword evidence="2" id="KW-1185">Reference proteome</keyword>
<reference evidence="2" key="1">
    <citation type="journal article" date="2023" name="Front. Plant Sci.">
        <title>Chromosomal-level genome assembly of Melastoma candidum provides insights into trichome evolution.</title>
        <authorList>
            <person name="Zhong Y."/>
            <person name="Wu W."/>
            <person name="Sun C."/>
            <person name="Zou P."/>
            <person name="Liu Y."/>
            <person name="Dai S."/>
            <person name="Zhou R."/>
        </authorList>
    </citation>
    <scope>NUCLEOTIDE SEQUENCE [LARGE SCALE GENOMIC DNA]</scope>
</reference>
<sequence length="999" mass="114242">MGEEAAEPLPDHLRCNRTDGRQWRCRRRVMDGKKLCEIHYLQGKHRQNKEKVPESLKLERSRGRSRGKSPVVSKMKIRAQKMKKRKLGKELMRMLVEREVEKRREVQQSEAGGDGADKEEEDGEEAVDMMRRLPHGVMVISQSPVGKKNAGLNDRNGGNVGLLHDVKVGENGVNLGSRRRFRSKNLEPLPQGMVQVLQCKRNFENGISRKQCHWCKTGNSSNLTKCSGCKKLFYCMDCITERYHDTHEEVKRKCPVCRKACRCSECSTSNLMDVHQEPSSLEIRADKILCSHYLISMLLPVIKKINQEKSIELEVEAKLRGMDISEVQIQLAKSGAKERSCNSCKIPILDVHRSCSNCSYSICLSCYWDSQKGVSTREPEMKSIKESKICLAGCTQPCEESITKRKRGQKFGGRVLSVPFSMPNSKSRWKHGVRYCPRQEFGGCGSGLLCLQSMFPSQLLNQLETNAEEIACSYDFLEGSDSSCPCRLCPVPDHNVRSKELQEASSRRNSNDNFLYCPTSAEICSDKREHFQKHWGRGHPVIVRSVLKRTSELSWDPVNLFSAYLENCIATREKHGEMPKGLPCLEWCEVEICANQEFMGSLRGQAHKNMSHEMLKMKGWLSSNLFREQFSAHYTDIVQALPLQEYMNPSSGLLNLTTGRPMETISSDFGPYVHILYSNAEDHEAPTVSKLCYDLCDMVYLLASTSDELISMEKIKKIKKLLKKRQAFEEDLKTVSSDELFTKGINEEENCLNENTSEDLEKIEEMRVRKRMARMCSVSAASDELYRPICFSPYSLRNDACNGFCSSYLMSTGRSNETEDSKSCGEGLENHKFKRKQLEKSGGAQWDVFRREDVPKIVEYFKMHSNNSIRSYDIQEHLVHPIFDQCLFLDAIHKMKLKEEFDVEPWSFEQQVGEAVIIPAGCPYQIRNPKSCVNVVLHFISPESIGECIHLIDELRRLPEDHEARADRLEVKRMAVNSISRAIRDIRELTLSKNKRSLE</sequence>
<proteinExistence type="predicted"/>